<feature type="transmembrane region" description="Helical" evidence="6">
    <location>
        <begin position="164"/>
        <end position="186"/>
    </location>
</feature>
<dbReference type="VEuPathDB" id="FungiDB:MELLADRAFT_110453"/>
<feature type="transmembrane region" description="Helical" evidence="6">
    <location>
        <begin position="139"/>
        <end position="158"/>
    </location>
</feature>
<feature type="transmembrane region" description="Helical" evidence="6">
    <location>
        <begin position="242"/>
        <end position="265"/>
    </location>
</feature>
<dbReference type="EMBL" id="GL883133">
    <property type="protein sequence ID" value="EGG02066.1"/>
    <property type="molecule type" value="Genomic_DNA"/>
</dbReference>
<feature type="transmembrane region" description="Helical" evidence="6">
    <location>
        <begin position="532"/>
        <end position="552"/>
    </location>
</feature>
<dbReference type="PANTHER" id="PTHR31794">
    <property type="entry name" value="AUXIN EFFLUX TRANSPORTER FAMILY PROTEIN (EUROFUNG)"/>
    <property type="match status" value="1"/>
</dbReference>
<dbReference type="PANTHER" id="PTHR31794:SF2">
    <property type="entry name" value="AUXIN EFFLUX TRANSPORTER FAMILY PROTEIN (EUROFUNG)"/>
    <property type="match status" value="1"/>
</dbReference>
<evidence type="ECO:0000256" key="3">
    <source>
        <dbReference type="ARBA" id="ARBA00022989"/>
    </source>
</evidence>
<protein>
    <submittedName>
        <fullName evidence="7">Uncharacterized protein</fullName>
    </submittedName>
</protein>
<dbReference type="GO" id="GO:0005783">
    <property type="term" value="C:endoplasmic reticulum"/>
    <property type="evidence" value="ECO:0007669"/>
    <property type="project" value="TreeGrafter"/>
</dbReference>
<keyword evidence="4 6" id="KW-0472">Membrane</keyword>
<dbReference type="eggNOG" id="KOG2722">
    <property type="taxonomic scope" value="Eukaryota"/>
</dbReference>
<evidence type="ECO:0000256" key="6">
    <source>
        <dbReference type="SAM" id="Phobius"/>
    </source>
</evidence>
<reference evidence="8" key="1">
    <citation type="journal article" date="2011" name="Proc. Natl. Acad. Sci. U.S.A.">
        <title>Obligate biotrophy features unraveled by the genomic analysis of rust fungi.</title>
        <authorList>
            <person name="Duplessis S."/>
            <person name="Cuomo C.A."/>
            <person name="Lin Y.-C."/>
            <person name="Aerts A."/>
            <person name="Tisserant E."/>
            <person name="Veneault-Fourrey C."/>
            <person name="Joly D.L."/>
            <person name="Hacquard S."/>
            <person name="Amselem J."/>
            <person name="Cantarel B.L."/>
            <person name="Chiu R."/>
            <person name="Coutinho P.M."/>
            <person name="Feau N."/>
            <person name="Field M."/>
            <person name="Frey P."/>
            <person name="Gelhaye E."/>
            <person name="Goldberg J."/>
            <person name="Grabherr M.G."/>
            <person name="Kodira C.D."/>
            <person name="Kohler A."/>
            <person name="Kuees U."/>
            <person name="Lindquist E.A."/>
            <person name="Lucas S.M."/>
            <person name="Mago R."/>
            <person name="Mauceli E."/>
            <person name="Morin E."/>
            <person name="Murat C."/>
            <person name="Pangilinan J.L."/>
            <person name="Park R."/>
            <person name="Pearson M."/>
            <person name="Quesneville H."/>
            <person name="Rouhier N."/>
            <person name="Sakthikumar S."/>
            <person name="Salamov A.A."/>
            <person name="Schmutz J."/>
            <person name="Selles B."/>
            <person name="Shapiro H."/>
            <person name="Tanguay P."/>
            <person name="Tuskan G.A."/>
            <person name="Henrissat B."/>
            <person name="Van de Peer Y."/>
            <person name="Rouze P."/>
            <person name="Ellis J.G."/>
            <person name="Dodds P.N."/>
            <person name="Schein J.E."/>
            <person name="Zhong S."/>
            <person name="Hamelin R.C."/>
            <person name="Grigoriev I.V."/>
            <person name="Szabo L.J."/>
            <person name="Martin F."/>
        </authorList>
    </citation>
    <scope>NUCLEOTIDE SEQUENCE [LARGE SCALE GENOMIC DNA]</scope>
    <source>
        <strain evidence="8">98AG31 / pathotype 3-4-7</strain>
    </source>
</reference>
<dbReference type="Proteomes" id="UP000001072">
    <property type="component" value="Unassembled WGS sequence"/>
</dbReference>
<evidence type="ECO:0000313" key="7">
    <source>
        <dbReference type="EMBL" id="EGG02066.1"/>
    </source>
</evidence>
<organism evidence="8">
    <name type="scientific">Melampsora larici-populina (strain 98AG31 / pathotype 3-4-7)</name>
    <name type="common">Poplar leaf rust fungus</name>
    <dbReference type="NCBI Taxonomy" id="747676"/>
    <lineage>
        <taxon>Eukaryota</taxon>
        <taxon>Fungi</taxon>
        <taxon>Dikarya</taxon>
        <taxon>Basidiomycota</taxon>
        <taxon>Pucciniomycotina</taxon>
        <taxon>Pucciniomycetes</taxon>
        <taxon>Pucciniales</taxon>
        <taxon>Melampsoraceae</taxon>
        <taxon>Melampsora</taxon>
    </lineage>
</organism>
<dbReference type="InParanoid" id="F4RZV2"/>
<dbReference type="InterPro" id="IPR004776">
    <property type="entry name" value="Mem_transp_PIN-like"/>
</dbReference>
<feature type="transmembrane region" description="Helical" evidence="6">
    <location>
        <begin position="558"/>
        <end position="578"/>
    </location>
</feature>
<feature type="region of interest" description="Disordered" evidence="5">
    <location>
        <begin position="286"/>
        <end position="309"/>
    </location>
</feature>
<evidence type="ECO:0000256" key="2">
    <source>
        <dbReference type="ARBA" id="ARBA00022692"/>
    </source>
</evidence>
<dbReference type="KEGG" id="mlr:MELLADRAFT_110453"/>
<comment type="subcellular location">
    <subcellularLocation>
        <location evidence="1">Membrane</location>
        <topology evidence="1">Multi-pass membrane protein</topology>
    </subcellularLocation>
</comment>
<dbReference type="OrthoDB" id="2499604at2759"/>
<dbReference type="GeneID" id="18924087"/>
<feature type="compositionally biased region" description="Low complexity" evidence="5">
    <location>
        <begin position="290"/>
        <end position="304"/>
    </location>
</feature>
<keyword evidence="2 6" id="KW-0812">Transmembrane</keyword>
<dbReference type="RefSeq" id="XP_007414603.1">
    <property type="nucleotide sequence ID" value="XM_007414541.1"/>
</dbReference>
<dbReference type="GO" id="GO:0055085">
    <property type="term" value="P:transmembrane transport"/>
    <property type="evidence" value="ECO:0007669"/>
    <property type="project" value="InterPro"/>
</dbReference>
<feature type="transmembrane region" description="Helical" evidence="6">
    <location>
        <begin position="590"/>
        <end position="614"/>
    </location>
</feature>
<dbReference type="Pfam" id="PF03547">
    <property type="entry name" value="Mem_trans"/>
    <property type="match status" value="1"/>
</dbReference>
<evidence type="ECO:0000313" key="8">
    <source>
        <dbReference type="Proteomes" id="UP000001072"/>
    </source>
</evidence>
<dbReference type="HOGENOM" id="CLU_026460_0_0_1"/>
<keyword evidence="3 6" id="KW-1133">Transmembrane helix</keyword>
<dbReference type="AlphaFoldDB" id="F4RZV2"/>
<feature type="transmembrane region" description="Helical" evidence="6">
    <location>
        <begin position="198"/>
        <end position="222"/>
    </location>
</feature>
<dbReference type="GO" id="GO:0016020">
    <property type="term" value="C:membrane"/>
    <property type="evidence" value="ECO:0007669"/>
    <property type="project" value="UniProtKB-SubCell"/>
</dbReference>
<evidence type="ECO:0000256" key="4">
    <source>
        <dbReference type="ARBA" id="ARBA00023136"/>
    </source>
</evidence>
<name>F4RZV2_MELLP</name>
<evidence type="ECO:0000256" key="5">
    <source>
        <dbReference type="SAM" id="MobiDB-lite"/>
    </source>
</evidence>
<evidence type="ECO:0000256" key="1">
    <source>
        <dbReference type="ARBA" id="ARBA00004141"/>
    </source>
</evidence>
<sequence>MLRIVVIVFGPPGVHLVRELGSLFSCHRVVGEYYRVCNSEDGSACVLHSIFCAQRRLMPSLQTAANFDGRFSAMTARKPTAIGLLTLELESLRFQEVQADWIAHSKDEGGDLNNCHLAGYISAMRGLIDADCRKRLNRLNICLFTPALLFGKVAFSLTPDTLKSLWVVPVGFFLVTGLSALAGLILSGIFRANTSQRAIIVSGSMFMNTNTIPVALIQSLSMSLPILKSNPDDKAEDQLARALSYLLVYGLLGSFVRWSLGVKLFESANEKMEQMLSDAKHVHEIDETKSNSSLSKPTLTTPSSDGQNPVYLHENLDITSSLTSQALQSPLITSEIRSPNEDTIRTPFLAQNERGSENCNFNSTCSCESCNLNKGTRFEDEPACFQSPNRGSTLTEKTLVDTPPIAKDLESEVPINDSFHQKISKGFLQVSKGVKDILNPPLISATAAVIVACIPPVQEFLGKISPLRHLLNIAGSVSIPLTLIALGAYFYQPLASEIDLESATPISKSPTQISQTQGENKTIILTLVSRQLITPLIFIPILAYLVIYSHILVFKDPIFVMTAVLVIGGPPATTLAQMSSRTCADFDRMISRMLFWSFSSVTCCTLYTAAFSSLNATLQDFLP</sequence>
<gene>
    <name evidence="7" type="ORF">MELLADRAFT_110453</name>
</gene>
<accession>F4RZV2</accession>
<keyword evidence="8" id="KW-1185">Reference proteome</keyword>
<proteinExistence type="predicted"/>